<feature type="signal peptide" evidence="4">
    <location>
        <begin position="1"/>
        <end position="34"/>
    </location>
</feature>
<evidence type="ECO:0000313" key="6">
    <source>
        <dbReference type="EMBL" id="CAG9179571.1"/>
    </source>
</evidence>
<protein>
    <recommendedName>
        <fullName evidence="5">SAF domain-containing protein</fullName>
    </recommendedName>
</protein>
<dbReference type="Pfam" id="PF17656">
    <property type="entry name" value="ChapFlgA_N"/>
    <property type="match status" value="1"/>
</dbReference>
<keyword evidence="3" id="KW-0574">Periplasm</keyword>
<dbReference type="PANTHER" id="PTHR36307">
    <property type="entry name" value="FLAGELLA BASAL BODY P-RING FORMATION PROTEIN FLGA"/>
    <property type="match status" value="1"/>
</dbReference>
<dbReference type="Gene3D" id="2.30.30.760">
    <property type="match status" value="1"/>
</dbReference>
<dbReference type="PANTHER" id="PTHR36307:SF1">
    <property type="entry name" value="FLAGELLA BASAL BODY P-RING FORMATION PROTEIN FLGA"/>
    <property type="match status" value="1"/>
</dbReference>
<evidence type="ECO:0000313" key="7">
    <source>
        <dbReference type="Proteomes" id="UP000721236"/>
    </source>
</evidence>
<dbReference type="InterPro" id="IPR013974">
    <property type="entry name" value="SAF"/>
</dbReference>
<dbReference type="InterPro" id="IPR017585">
    <property type="entry name" value="SAF_FlgA"/>
</dbReference>
<gene>
    <name evidence="6" type="ORF">LMG21510_03822</name>
</gene>
<evidence type="ECO:0000256" key="1">
    <source>
        <dbReference type="ARBA" id="ARBA00004418"/>
    </source>
</evidence>
<dbReference type="EMBL" id="CAJZAH010000004">
    <property type="protein sequence ID" value="CAG9179571.1"/>
    <property type="molecule type" value="Genomic_DNA"/>
</dbReference>
<organism evidence="6 7">
    <name type="scientific">Cupriavidus respiraculi</name>
    <dbReference type="NCBI Taxonomy" id="195930"/>
    <lineage>
        <taxon>Bacteria</taxon>
        <taxon>Pseudomonadati</taxon>
        <taxon>Pseudomonadota</taxon>
        <taxon>Betaproteobacteria</taxon>
        <taxon>Burkholderiales</taxon>
        <taxon>Burkholderiaceae</taxon>
        <taxon>Cupriavidus</taxon>
    </lineage>
</organism>
<feature type="domain" description="SAF" evidence="5">
    <location>
        <begin position="143"/>
        <end position="205"/>
    </location>
</feature>
<comment type="subcellular location">
    <subcellularLocation>
        <location evidence="1">Periplasm</location>
    </subcellularLocation>
</comment>
<feature type="chain" id="PRO_5046609885" description="SAF domain-containing protein" evidence="4">
    <location>
        <begin position="35"/>
        <end position="266"/>
    </location>
</feature>
<dbReference type="Proteomes" id="UP000721236">
    <property type="component" value="Unassembled WGS sequence"/>
</dbReference>
<dbReference type="CDD" id="cd11614">
    <property type="entry name" value="SAF_CpaB_FlgA_like"/>
    <property type="match status" value="1"/>
</dbReference>
<evidence type="ECO:0000256" key="4">
    <source>
        <dbReference type="SAM" id="SignalP"/>
    </source>
</evidence>
<dbReference type="InterPro" id="IPR041231">
    <property type="entry name" value="FlgA_N"/>
</dbReference>
<evidence type="ECO:0000256" key="3">
    <source>
        <dbReference type="ARBA" id="ARBA00022764"/>
    </source>
</evidence>
<evidence type="ECO:0000256" key="2">
    <source>
        <dbReference type="ARBA" id="ARBA00022729"/>
    </source>
</evidence>
<comment type="caution">
    <text evidence="6">The sequence shown here is derived from an EMBL/GenBank/DDBJ whole genome shotgun (WGS) entry which is preliminary data.</text>
</comment>
<keyword evidence="7" id="KW-1185">Reference proteome</keyword>
<dbReference type="SMART" id="SM00858">
    <property type="entry name" value="SAF"/>
    <property type="match status" value="1"/>
</dbReference>
<reference evidence="6 7" key="1">
    <citation type="submission" date="2021-08" db="EMBL/GenBank/DDBJ databases">
        <authorList>
            <person name="Peeters C."/>
        </authorList>
    </citation>
    <scope>NUCLEOTIDE SEQUENCE [LARGE SCALE GENOMIC DNA]</scope>
    <source>
        <strain evidence="6 7">LMG 21510</strain>
    </source>
</reference>
<dbReference type="Pfam" id="PF13144">
    <property type="entry name" value="ChapFlgA"/>
    <property type="match status" value="1"/>
</dbReference>
<accession>A0ABM8XHB3</accession>
<dbReference type="InterPro" id="IPR039246">
    <property type="entry name" value="Flagellar_FlgA"/>
</dbReference>
<keyword evidence="2 4" id="KW-0732">Signal</keyword>
<dbReference type="Gene3D" id="3.90.1210.10">
    <property type="entry name" value="Antifreeze-like/N-acetylneuraminic acid synthase C-terminal domain"/>
    <property type="match status" value="1"/>
</dbReference>
<name>A0ABM8XHB3_9BURK</name>
<sequence>MTVSTVAHRMALARLWASLPAAVAALALAGAALAAPQPAQVAQVTPVGSMPAAHAASVSSVQFPDDPVRVAVEQFLQQQTAGLPGKSTIQVVPPSGGRAPHCENPEPFLQPGATPWGRISVGVRCGGDRPWTRYVQARVSVVADYYVAARALGAGEALNAADLELRQGDLATLPRAVVTDPAQVAGATTVNRVAAGSPLRMDMLRKAIAVRQGQNVAVKFEGEAFHVTSEGKVLADAAPGNSVQVRLKNGQVVNALVRDADTVVLQ</sequence>
<evidence type="ECO:0000259" key="5">
    <source>
        <dbReference type="SMART" id="SM00858"/>
    </source>
</evidence>
<proteinExistence type="predicted"/>
<dbReference type="NCBIfam" id="TIGR03170">
    <property type="entry name" value="flgA_cterm"/>
    <property type="match status" value="1"/>
</dbReference>